<comment type="subcellular location">
    <subcellularLocation>
        <location evidence="1">Membrane</location>
        <topology evidence="1">Multi-pass membrane protein</topology>
    </subcellularLocation>
</comment>
<keyword evidence="2 5" id="KW-0812">Transmembrane</keyword>
<accession>A0A915D5L6</accession>
<dbReference type="PANTHER" id="PTHR22950:SF349">
    <property type="entry name" value="AMINO ACID TRANSPORTER TRANSMEMBRANE DOMAIN-CONTAINING PROTEIN"/>
    <property type="match status" value="1"/>
</dbReference>
<dbReference type="Pfam" id="PF01490">
    <property type="entry name" value="Aa_trans"/>
    <property type="match status" value="2"/>
</dbReference>
<dbReference type="Proteomes" id="UP000887574">
    <property type="component" value="Unplaced"/>
</dbReference>
<dbReference type="GO" id="GO:0005774">
    <property type="term" value="C:vacuolar membrane"/>
    <property type="evidence" value="ECO:0007669"/>
    <property type="project" value="TreeGrafter"/>
</dbReference>
<reference evidence="8" key="1">
    <citation type="submission" date="2022-11" db="UniProtKB">
        <authorList>
            <consortium name="WormBaseParasite"/>
        </authorList>
    </citation>
    <scope>IDENTIFICATION</scope>
</reference>
<feature type="transmembrane region" description="Helical" evidence="5">
    <location>
        <begin position="354"/>
        <end position="373"/>
    </location>
</feature>
<keyword evidence="4 5" id="KW-0472">Membrane</keyword>
<sequence>MTLAQDDQRIEDRIRQTDPENLTAISPGNVIASTQAEDTHLFSDRPHNANSITPEQAFVHMVKAMLGTGLLSLPYAFMHSGLYLGLFLLVIICIVCLYCMRQIVYAAHFVCKKNGRELIDYANIMRGAVEAGPPGSTNMAISSNSLLMSKCSLLNWVSAVYTSSLWLTISRIFSTKTPACIWQKHLFYSQTECAGSICVCGQHHLFGCGHYCGLLFLHPSPIRRQHHQSGGMAQPSLFFGTVMFAFEGVCVVMPIENRMEHPKFFISWNGVLNSSCLVVLAIFAVTGFYGYLAFGQTTMETVTLNLPPQPFYEMLKLMFVACVMVSYPLQFFVPMERIEKFITRKCAVEKQMRNVYFARFSIVLATCAIAEMVPHLALFISLVGAVACTSLALLFPPFIDLLVCYAQNKLSPLIYIRNFGIFIFAMIGFGTGTYSALRDIFLSFA</sequence>
<feature type="transmembrane region" description="Helical" evidence="5">
    <location>
        <begin position="314"/>
        <end position="333"/>
    </location>
</feature>
<protein>
    <submittedName>
        <fullName evidence="8">Amino acid transporter transmembrane domain-containing protein</fullName>
    </submittedName>
</protein>
<organism evidence="7 8">
    <name type="scientific">Ditylenchus dipsaci</name>
    <dbReference type="NCBI Taxonomy" id="166011"/>
    <lineage>
        <taxon>Eukaryota</taxon>
        <taxon>Metazoa</taxon>
        <taxon>Ecdysozoa</taxon>
        <taxon>Nematoda</taxon>
        <taxon>Chromadorea</taxon>
        <taxon>Rhabditida</taxon>
        <taxon>Tylenchina</taxon>
        <taxon>Tylenchomorpha</taxon>
        <taxon>Sphaerularioidea</taxon>
        <taxon>Anguinidae</taxon>
        <taxon>Anguininae</taxon>
        <taxon>Ditylenchus</taxon>
    </lineage>
</organism>
<name>A0A915D5L6_9BILA</name>
<evidence type="ECO:0000313" key="7">
    <source>
        <dbReference type="Proteomes" id="UP000887574"/>
    </source>
</evidence>
<dbReference type="AlphaFoldDB" id="A0A915D5L6"/>
<evidence type="ECO:0000313" key="8">
    <source>
        <dbReference type="WBParaSite" id="jg15818"/>
    </source>
</evidence>
<feature type="transmembrane region" description="Helical" evidence="5">
    <location>
        <begin position="379"/>
        <end position="403"/>
    </location>
</feature>
<keyword evidence="7" id="KW-1185">Reference proteome</keyword>
<evidence type="ECO:0000256" key="4">
    <source>
        <dbReference type="ARBA" id="ARBA00023136"/>
    </source>
</evidence>
<proteinExistence type="predicted"/>
<evidence type="ECO:0000256" key="3">
    <source>
        <dbReference type="ARBA" id="ARBA00022989"/>
    </source>
</evidence>
<feature type="transmembrane region" description="Helical" evidence="5">
    <location>
        <begin position="276"/>
        <end position="294"/>
    </location>
</feature>
<feature type="domain" description="Amino acid transporter transmembrane" evidence="6">
    <location>
        <begin position="52"/>
        <end position="127"/>
    </location>
</feature>
<dbReference type="PANTHER" id="PTHR22950">
    <property type="entry name" value="AMINO ACID TRANSPORTER"/>
    <property type="match status" value="1"/>
</dbReference>
<feature type="transmembrane region" description="Helical" evidence="5">
    <location>
        <begin position="153"/>
        <end position="173"/>
    </location>
</feature>
<dbReference type="GO" id="GO:0015179">
    <property type="term" value="F:L-amino acid transmembrane transporter activity"/>
    <property type="evidence" value="ECO:0007669"/>
    <property type="project" value="TreeGrafter"/>
</dbReference>
<feature type="transmembrane region" description="Helical" evidence="5">
    <location>
        <begin position="415"/>
        <end position="437"/>
    </location>
</feature>
<evidence type="ECO:0000256" key="2">
    <source>
        <dbReference type="ARBA" id="ARBA00022692"/>
    </source>
</evidence>
<dbReference type="WBParaSite" id="jg15818">
    <property type="protein sequence ID" value="jg15818"/>
    <property type="gene ID" value="jg15818"/>
</dbReference>
<feature type="transmembrane region" description="Helical" evidence="5">
    <location>
        <begin position="82"/>
        <end position="100"/>
    </location>
</feature>
<evidence type="ECO:0000256" key="5">
    <source>
        <dbReference type="SAM" id="Phobius"/>
    </source>
</evidence>
<feature type="transmembrane region" description="Helical" evidence="5">
    <location>
        <begin position="237"/>
        <end position="255"/>
    </location>
</feature>
<evidence type="ECO:0000256" key="1">
    <source>
        <dbReference type="ARBA" id="ARBA00004141"/>
    </source>
</evidence>
<evidence type="ECO:0000259" key="6">
    <source>
        <dbReference type="Pfam" id="PF01490"/>
    </source>
</evidence>
<keyword evidence="3 5" id="KW-1133">Transmembrane helix</keyword>
<feature type="domain" description="Amino acid transporter transmembrane" evidence="6">
    <location>
        <begin position="232"/>
        <end position="434"/>
    </location>
</feature>
<dbReference type="InterPro" id="IPR013057">
    <property type="entry name" value="AA_transpt_TM"/>
</dbReference>